<dbReference type="Proteomes" id="UP000324222">
    <property type="component" value="Unassembled WGS sequence"/>
</dbReference>
<name>A0A5B7FU84_PORTR</name>
<reference evidence="1 2" key="1">
    <citation type="submission" date="2019-05" db="EMBL/GenBank/DDBJ databases">
        <title>Another draft genome of Portunus trituberculatus and its Hox gene families provides insights of decapod evolution.</title>
        <authorList>
            <person name="Jeong J.-H."/>
            <person name="Song I."/>
            <person name="Kim S."/>
            <person name="Choi T."/>
            <person name="Kim D."/>
            <person name="Ryu S."/>
            <person name="Kim W."/>
        </authorList>
    </citation>
    <scope>NUCLEOTIDE SEQUENCE [LARGE SCALE GENOMIC DNA]</scope>
    <source>
        <tissue evidence="1">Muscle</tissue>
    </source>
</reference>
<organism evidence="1 2">
    <name type="scientific">Portunus trituberculatus</name>
    <name type="common">Swimming crab</name>
    <name type="synonym">Neptunus trituberculatus</name>
    <dbReference type="NCBI Taxonomy" id="210409"/>
    <lineage>
        <taxon>Eukaryota</taxon>
        <taxon>Metazoa</taxon>
        <taxon>Ecdysozoa</taxon>
        <taxon>Arthropoda</taxon>
        <taxon>Crustacea</taxon>
        <taxon>Multicrustacea</taxon>
        <taxon>Malacostraca</taxon>
        <taxon>Eumalacostraca</taxon>
        <taxon>Eucarida</taxon>
        <taxon>Decapoda</taxon>
        <taxon>Pleocyemata</taxon>
        <taxon>Brachyura</taxon>
        <taxon>Eubrachyura</taxon>
        <taxon>Portunoidea</taxon>
        <taxon>Portunidae</taxon>
        <taxon>Portuninae</taxon>
        <taxon>Portunus</taxon>
    </lineage>
</organism>
<protein>
    <submittedName>
        <fullName evidence="1">Uncharacterized protein</fullName>
    </submittedName>
</protein>
<dbReference type="EMBL" id="VSRR010008672">
    <property type="protein sequence ID" value="MPC49106.1"/>
    <property type="molecule type" value="Genomic_DNA"/>
</dbReference>
<evidence type="ECO:0000313" key="1">
    <source>
        <dbReference type="EMBL" id="MPC49106.1"/>
    </source>
</evidence>
<keyword evidence="2" id="KW-1185">Reference proteome</keyword>
<accession>A0A5B7FU84</accession>
<gene>
    <name evidence="1" type="ORF">E2C01_042899</name>
</gene>
<evidence type="ECO:0000313" key="2">
    <source>
        <dbReference type="Proteomes" id="UP000324222"/>
    </source>
</evidence>
<sequence>MALVLLPLSLRPSSRQPMAMMSRSR</sequence>
<proteinExistence type="predicted"/>
<dbReference type="AlphaFoldDB" id="A0A5B7FU84"/>
<comment type="caution">
    <text evidence="1">The sequence shown here is derived from an EMBL/GenBank/DDBJ whole genome shotgun (WGS) entry which is preliminary data.</text>
</comment>